<protein>
    <submittedName>
        <fullName evidence="1">Uncharacterized protein</fullName>
    </submittedName>
</protein>
<evidence type="ECO:0000313" key="2">
    <source>
        <dbReference type="Proteomes" id="UP000319783"/>
    </source>
</evidence>
<sequence length="59" mass="6979">MLYHKYNASGCLAIKDFIQNIIFIICSWQCDYYRMASLCQAQISDQEKSNRSISLIEFY</sequence>
<name>A0A533QAX7_9BACT</name>
<accession>A0A533QAX7</accession>
<comment type="caution">
    <text evidence="1">The sequence shown here is derived from an EMBL/GenBank/DDBJ whole genome shotgun (WGS) entry which is preliminary data.</text>
</comment>
<gene>
    <name evidence="1" type="ORF">JETT_1880</name>
</gene>
<organism evidence="1 2">
    <name type="scientific">Candidatus Jettenia ecosi</name>
    <dbReference type="NCBI Taxonomy" id="2494326"/>
    <lineage>
        <taxon>Bacteria</taxon>
        <taxon>Pseudomonadati</taxon>
        <taxon>Planctomycetota</taxon>
        <taxon>Candidatus Brocadiia</taxon>
        <taxon>Candidatus Brocadiales</taxon>
        <taxon>Candidatus Brocadiaceae</taxon>
        <taxon>Candidatus Jettenia</taxon>
    </lineage>
</organism>
<proteinExistence type="predicted"/>
<reference evidence="1 2" key="1">
    <citation type="submission" date="2019-04" db="EMBL/GenBank/DDBJ databases">
        <title>Genome of a novel bacterium Candidatus Jettenia ecosi reconstructed from metagenome of an anammox bioreactor.</title>
        <authorList>
            <person name="Mardanov A.V."/>
            <person name="Beletsky A.V."/>
            <person name="Ravin N.V."/>
            <person name="Botchkova E.A."/>
            <person name="Litti Y.V."/>
            <person name="Nozhevnikova A.N."/>
        </authorList>
    </citation>
    <scope>NUCLEOTIDE SEQUENCE [LARGE SCALE GENOMIC DNA]</scope>
    <source>
        <strain evidence="1">J2</strain>
    </source>
</reference>
<dbReference type="EMBL" id="SULG01000034">
    <property type="protein sequence ID" value="TLD41863.1"/>
    <property type="molecule type" value="Genomic_DNA"/>
</dbReference>
<dbReference type="AlphaFoldDB" id="A0A533QAX7"/>
<evidence type="ECO:0000313" key="1">
    <source>
        <dbReference type="EMBL" id="TLD41863.1"/>
    </source>
</evidence>
<dbReference type="Proteomes" id="UP000319783">
    <property type="component" value="Unassembled WGS sequence"/>
</dbReference>